<keyword evidence="2" id="KW-1185">Reference proteome</keyword>
<accession>A0AAN9UIR9</accession>
<dbReference type="AlphaFoldDB" id="A0AAN9UIR9"/>
<evidence type="ECO:0000313" key="1">
    <source>
        <dbReference type="EMBL" id="KAK7748198.1"/>
    </source>
</evidence>
<comment type="caution">
    <text evidence="1">The sequence shown here is derived from an EMBL/GenBank/DDBJ whole genome shotgun (WGS) entry which is preliminary data.</text>
</comment>
<reference evidence="1 2" key="1">
    <citation type="journal article" date="2023" name="PLoS ONE">
        <title>Cytospora paraplurivora sp. nov. isolated from orchards with fruit tree decline syndrome in Ontario, Canada.</title>
        <authorList>
            <person name="Ilyukhin E."/>
            <person name="Nguyen H.D.T."/>
            <person name="Castle A.J."/>
            <person name="Ellouze W."/>
        </authorList>
    </citation>
    <scope>NUCLEOTIDE SEQUENCE [LARGE SCALE GENOMIC DNA]</scope>
    <source>
        <strain evidence="1 2">FDS-564</strain>
    </source>
</reference>
<proteinExistence type="predicted"/>
<dbReference type="EMBL" id="JAJSPL020000003">
    <property type="protein sequence ID" value="KAK7748198.1"/>
    <property type="molecule type" value="Genomic_DNA"/>
</dbReference>
<protein>
    <submittedName>
        <fullName evidence="1">Uncharacterized protein</fullName>
    </submittedName>
</protein>
<dbReference type="Proteomes" id="UP001320245">
    <property type="component" value="Unassembled WGS sequence"/>
</dbReference>
<organism evidence="1 2">
    <name type="scientific">Cytospora paraplurivora</name>
    <dbReference type="NCBI Taxonomy" id="2898453"/>
    <lineage>
        <taxon>Eukaryota</taxon>
        <taxon>Fungi</taxon>
        <taxon>Dikarya</taxon>
        <taxon>Ascomycota</taxon>
        <taxon>Pezizomycotina</taxon>
        <taxon>Sordariomycetes</taxon>
        <taxon>Sordariomycetidae</taxon>
        <taxon>Diaporthales</taxon>
        <taxon>Cytosporaceae</taxon>
        <taxon>Cytospora</taxon>
    </lineage>
</organism>
<evidence type="ECO:0000313" key="2">
    <source>
        <dbReference type="Proteomes" id="UP001320245"/>
    </source>
</evidence>
<name>A0AAN9UIR9_9PEZI</name>
<sequence>MAGLFDRAVRSLPRQTAKLLRDQVLRAPEEHAIAAFLATDALPVDVSGGNGHHYGAFSEAARLAIEALRIEKGQYARYELWDN</sequence>
<gene>
    <name evidence="1" type="ORF">SLS53_001453</name>
</gene>